<feature type="binding site" evidence="12">
    <location>
        <position position="182"/>
    </location>
    <ligand>
        <name>Mg(2+)</name>
        <dbReference type="ChEBI" id="CHEBI:18420"/>
        <note>catalytic</note>
    </ligand>
</feature>
<dbReference type="PATRIC" id="fig|1125699.3.peg.2097"/>
<comment type="catalytic activity">
    <reaction evidence="11">
        <text>beta-D-fructose 6-phosphate + diphosphate = beta-D-fructose 1,6-bisphosphate + phosphate + H(+)</text>
        <dbReference type="Rhea" id="RHEA:13613"/>
        <dbReference type="ChEBI" id="CHEBI:15378"/>
        <dbReference type="ChEBI" id="CHEBI:32966"/>
        <dbReference type="ChEBI" id="CHEBI:33019"/>
        <dbReference type="ChEBI" id="CHEBI:43474"/>
        <dbReference type="ChEBI" id="CHEBI:57634"/>
        <dbReference type="EC" id="2.7.1.90"/>
    </reaction>
</comment>
<dbReference type="PRINTS" id="PR00476">
    <property type="entry name" value="PHFRCTKINASE"/>
</dbReference>
<dbReference type="AlphaFoldDB" id="S3L4I0"/>
<feature type="active site" description="Proton acceptor" evidence="12">
    <location>
        <position position="212"/>
    </location>
</feature>
<comment type="function">
    <text evidence="12">Catalyzes the phosphorylation of D-fructose 6-phosphate to fructose 1,6-bisphosphate by ATP, the first committing step of glycolysis.</text>
</comment>
<dbReference type="PANTHER" id="PTHR45770">
    <property type="entry name" value="ATP-DEPENDENT 6-PHOSPHOFRUCTOKINASE 1"/>
    <property type="match status" value="1"/>
</dbReference>
<dbReference type="InterPro" id="IPR022953">
    <property type="entry name" value="ATP_PFK"/>
</dbReference>
<feature type="binding site" evidence="12">
    <location>
        <begin position="363"/>
        <end position="366"/>
    </location>
    <ligand>
        <name>substrate</name>
    </ligand>
</feature>
<dbReference type="HOGENOM" id="CLU_020655_7_4_12"/>
<feature type="site" description="Important for substrate specificity; cannot use PPi as phosphoryl donor" evidence="12">
    <location>
        <position position="183"/>
    </location>
</feature>
<keyword evidence="3 12" id="KW-0808">Transferase</keyword>
<evidence type="ECO:0000256" key="8">
    <source>
        <dbReference type="ARBA" id="ARBA00022842"/>
    </source>
</evidence>
<feature type="domain" description="Phosphofructokinase" evidence="13">
    <location>
        <begin position="82"/>
        <end position="388"/>
    </location>
</feature>
<sequence>MKGVFDFTVDQLGPCKVPSPIMLSKVYGDFIANYVKEDDFIRYNVDVYDNVLETEAEAYNNNLIQKAGPREYIYFNPKHVNAAILTCGGLCPGLNDVIRAIVRCLWNRYGVRRIRGIRFGFQGLFAESGFDPIDLNPDIVDDIHKSGGSFLGTSRGGGNRVVEIVDAIEALNLNMVFIIGGDGTQRGALEIADEIGKRGLKIAVVGVPKTVDNDLVFIQKSFGFDTAVEQATQTVAAAHMEAHSQINGIGLIKLMGREAGFIASATALASHEANFCLIPEVPFHLDGDGGFLDSLEQRIQRRRHAVVIIAEGAGQELLKTSDAKDASGNKKLGDIGVFLRDKITEYFAAKKIPINLKYIDPSYQIRSARTTATDSIYCERLGNNAVHAAMAGKTKLVIGLVHNKYVHIPIRLVTSRRNTVDPEGSLWRDVIDATGQPILMLKNKDFFLAQSVTKKKDE</sequence>
<dbReference type="GO" id="GO:0047334">
    <property type="term" value="F:diphosphate-fructose-6-phosphate 1-phosphotransferase activity"/>
    <property type="evidence" value="ECO:0007669"/>
    <property type="project" value="UniProtKB-EC"/>
</dbReference>
<comment type="function">
    <text evidence="2">Catalyzes the phosphorylation of D-fructose 6-phosphate, the first committing step of glycolysis. Uses inorganic phosphate (PPi) as phosphoryl donor instead of ATP like common ATP-dependent phosphofructokinases (ATP-PFKs), which renders the reaction reversible, and can thus function both in glycolysis and gluconeogenesis. Consistently, PPi-PFK can replace the enzymes of both the forward (ATP-PFK) and reverse (fructose-bisphosphatase (FBPase)) reactions.</text>
</comment>
<feature type="binding site" evidence="12">
    <location>
        <begin position="255"/>
        <end position="257"/>
    </location>
    <ligand>
        <name>substrate</name>
    </ligand>
</feature>
<keyword evidence="6 12" id="KW-0418">Kinase</keyword>
<dbReference type="eggNOG" id="COG0205">
    <property type="taxonomic scope" value="Bacteria"/>
</dbReference>
<keyword evidence="9 12" id="KW-0324">Glycolysis</keyword>
<gene>
    <name evidence="12" type="primary">pfkA</name>
    <name evidence="14" type="ORF">HMPREF9194_02075</name>
</gene>
<feature type="binding site" evidence="12">
    <location>
        <begin position="210"/>
        <end position="212"/>
    </location>
    <ligand>
        <name>substrate</name>
    </ligand>
</feature>
<comment type="caution">
    <text evidence="14">The sequence shown here is derived from an EMBL/GenBank/DDBJ whole genome shotgun (WGS) entry which is preliminary data.</text>
</comment>
<evidence type="ECO:0000313" key="15">
    <source>
        <dbReference type="Proteomes" id="UP000014541"/>
    </source>
</evidence>
<dbReference type="OrthoDB" id="9802503at2"/>
<dbReference type="InterPro" id="IPR000023">
    <property type="entry name" value="Phosphofructokinase_dom"/>
</dbReference>
<evidence type="ECO:0000256" key="5">
    <source>
        <dbReference type="ARBA" id="ARBA00022741"/>
    </source>
</evidence>
<keyword evidence="8 12" id="KW-0460">Magnesium</keyword>
<comment type="subunit">
    <text evidence="12">Homodimer.</text>
</comment>
<evidence type="ECO:0000256" key="12">
    <source>
        <dbReference type="HAMAP-Rule" id="MF_01981"/>
    </source>
</evidence>
<organism evidence="14 15">
    <name type="scientific">Treponema maltophilum ATCC 51939</name>
    <dbReference type="NCBI Taxonomy" id="1125699"/>
    <lineage>
        <taxon>Bacteria</taxon>
        <taxon>Pseudomonadati</taxon>
        <taxon>Spirochaetota</taxon>
        <taxon>Spirochaetia</taxon>
        <taxon>Spirochaetales</taxon>
        <taxon>Treponemataceae</taxon>
        <taxon>Treponema</taxon>
    </lineage>
</organism>
<dbReference type="GO" id="GO:0005524">
    <property type="term" value="F:ATP binding"/>
    <property type="evidence" value="ECO:0007669"/>
    <property type="project" value="UniProtKB-KW"/>
</dbReference>
<dbReference type="InterPro" id="IPR012004">
    <property type="entry name" value="PyroP-dep_PFK_TP0108"/>
</dbReference>
<dbReference type="RefSeq" id="WP_016526333.1">
    <property type="nucleotide sequence ID" value="NZ_KE332518.1"/>
</dbReference>
<comment type="similarity">
    <text evidence="12">Belongs to the phosphofructokinase type A (PFKA) family. PPi-dependent PFK group II subfamily. Atypical ATP-dependent clade 'X' sub-subfamily.</text>
</comment>
<dbReference type="PIRSF" id="PIRSF000534">
    <property type="entry name" value="PPi_PFK_TP0108"/>
    <property type="match status" value="1"/>
</dbReference>
<evidence type="ECO:0000256" key="9">
    <source>
        <dbReference type="ARBA" id="ARBA00023152"/>
    </source>
</evidence>
<comment type="cofactor">
    <cofactor evidence="1 12">
        <name>Mg(2+)</name>
        <dbReference type="ChEBI" id="CHEBI:18420"/>
    </cofactor>
</comment>
<keyword evidence="5 12" id="KW-0547">Nucleotide-binding</keyword>
<dbReference type="STRING" id="1125699.HMPREF9194_02075"/>
<evidence type="ECO:0000256" key="4">
    <source>
        <dbReference type="ARBA" id="ARBA00022723"/>
    </source>
</evidence>
<proteinExistence type="inferred from homology"/>
<comment type="pathway">
    <text evidence="12">Carbohydrate degradation; glycolysis; D-glyceraldehyde 3-phosphate and glycerone phosphate from D-glucose: step 3/4.</text>
</comment>
<dbReference type="EC" id="2.7.1.11" evidence="12"/>
<evidence type="ECO:0000259" key="13">
    <source>
        <dbReference type="Pfam" id="PF00365"/>
    </source>
</evidence>
<dbReference type="GO" id="GO:0006002">
    <property type="term" value="P:fructose 6-phosphate metabolic process"/>
    <property type="evidence" value="ECO:0007669"/>
    <property type="project" value="InterPro"/>
</dbReference>
<dbReference type="GO" id="GO:0003872">
    <property type="term" value="F:6-phosphofructokinase activity"/>
    <property type="evidence" value="ECO:0007669"/>
    <property type="project" value="UniProtKB-UniRule"/>
</dbReference>
<evidence type="ECO:0000256" key="7">
    <source>
        <dbReference type="ARBA" id="ARBA00022840"/>
    </source>
</evidence>
<evidence type="ECO:0000256" key="6">
    <source>
        <dbReference type="ARBA" id="ARBA00022777"/>
    </source>
</evidence>
<dbReference type="GO" id="GO:0005737">
    <property type="term" value="C:cytoplasm"/>
    <property type="evidence" value="ECO:0007669"/>
    <property type="project" value="UniProtKB-SubCell"/>
</dbReference>
<comment type="subcellular location">
    <subcellularLocation>
        <location evidence="12">Cytoplasm</location>
    </subcellularLocation>
</comment>
<keyword evidence="4 12" id="KW-0479">Metal-binding</keyword>
<dbReference type="NCBIfam" id="NF005301">
    <property type="entry name" value="PRK06830.1"/>
    <property type="match status" value="1"/>
</dbReference>
<dbReference type="InterPro" id="IPR035966">
    <property type="entry name" value="PKF_sf"/>
</dbReference>
<dbReference type="Gene3D" id="3.40.50.450">
    <property type="match status" value="1"/>
</dbReference>
<dbReference type="HAMAP" id="MF_01981">
    <property type="entry name" value="Phosphofructokinase_II_X"/>
    <property type="match status" value="1"/>
</dbReference>
<reference evidence="14 15" key="1">
    <citation type="submission" date="2013-04" db="EMBL/GenBank/DDBJ databases">
        <title>The Genome Sequence of Treponema maltophilum ATCC 51939.</title>
        <authorList>
            <consortium name="The Broad Institute Genomics Platform"/>
            <person name="Earl A."/>
            <person name="Ward D."/>
            <person name="Feldgarden M."/>
            <person name="Gevers D."/>
            <person name="Leonetti C."/>
            <person name="Blanton J.M."/>
            <person name="Dewhirst F.E."/>
            <person name="Izard J."/>
            <person name="Walker B."/>
            <person name="Young S."/>
            <person name="Zeng Q."/>
            <person name="Gargeya S."/>
            <person name="Fitzgerald M."/>
            <person name="Haas B."/>
            <person name="Abouelleil A."/>
            <person name="Allen A.W."/>
            <person name="Alvarado L."/>
            <person name="Arachchi H.M."/>
            <person name="Berlin A.M."/>
            <person name="Chapman S.B."/>
            <person name="Gainer-Dewar J."/>
            <person name="Goldberg J."/>
            <person name="Griggs A."/>
            <person name="Gujja S."/>
            <person name="Hansen M."/>
            <person name="Howarth C."/>
            <person name="Imamovic A."/>
            <person name="Ireland A."/>
            <person name="Larimer J."/>
            <person name="McCowan C."/>
            <person name="Murphy C."/>
            <person name="Pearson M."/>
            <person name="Poon T.W."/>
            <person name="Priest M."/>
            <person name="Roberts A."/>
            <person name="Saif S."/>
            <person name="Shea T."/>
            <person name="Sisk P."/>
            <person name="Sykes S."/>
            <person name="Wortman J."/>
            <person name="Nusbaum C."/>
            <person name="Birren B."/>
        </authorList>
    </citation>
    <scope>NUCLEOTIDE SEQUENCE [LARGE SCALE GENOMIC DNA]</scope>
    <source>
        <strain evidence="14 15">ATCC 51939</strain>
    </source>
</reference>
<evidence type="ECO:0000256" key="3">
    <source>
        <dbReference type="ARBA" id="ARBA00022679"/>
    </source>
</evidence>
<dbReference type="UniPathway" id="UPA00109">
    <property type="reaction ID" value="UER00182"/>
</dbReference>
<dbReference type="EMBL" id="ATFF01000006">
    <property type="protein sequence ID" value="EPF31724.1"/>
    <property type="molecule type" value="Genomic_DNA"/>
</dbReference>
<dbReference type="Pfam" id="PF00365">
    <property type="entry name" value="PFK"/>
    <property type="match status" value="1"/>
</dbReference>
<protein>
    <recommendedName>
        <fullName evidence="12">ATP-dependent 6-phosphofructokinase</fullName>
        <shortName evidence="12">ATP-PFK</shortName>
        <shortName evidence="12">Phosphofructokinase</shortName>
        <ecNumber evidence="12">2.7.1.11</ecNumber>
    </recommendedName>
    <alternativeName>
        <fullName evidence="12">Phosphohexokinase</fullName>
    </alternativeName>
</protein>
<dbReference type="Proteomes" id="UP000014541">
    <property type="component" value="Unassembled WGS sequence"/>
</dbReference>
<feature type="binding site" evidence="12">
    <location>
        <begin position="181"/>
        <end position="184"/>
    </location>
    <ligand>
        <name>ATP</name>
        <dbReference type="ChEBI" id="CHEBI:30616"/>
    </ligand>
</feature>
<evidence type="ECO:0000256" key="1">
    <source>
        <dbReference type="ARBA" id="ARBA00001946"/>
    </source>
</evidence>
<evidence type="ECO:0000256" key="11">
    <source>
        <dbReference type="ARBA" id="ARBA00048072"/>
    </source>
</evidence>
<name>S3L4I0_TREMA</name>
<evidence type="ECO:0000256" key="10">
    <source>
        <dbReference type="ARBA" id="ARBA00048070"/>
    </source>
</evidence>
<dbReference type="GO" id="GO:0046872">
    <property type="term" value="F:metal ion binding"/>
    <property type="evidence" value="ECO:0007669"/>
    <property type="project" value="UniProtKB-KW"/>
</dbReference>
<comment type="catalytic activity">
    <reaction evidence="10 12">
        <text>beta-D-fructose 6-phosphate + ATP = beta-D-fructose 1,6-bisphosphate + ADP + H(+)</text>
        <dbReference type="Rhea" id="RHEA:16109"/>
        <dbReference type="ChEBI" id="CHEBI:15378"/>
        <dbReference type="ChEBI" id="CHEBI:30616"/>
        <dbReference type="ChEBI" id="CHEBI:32966"/>
        <dbReference type="ChEBI" id="CHEBI:57634"/>
        <dbReference type="ChEBI" id="CHEBI:456216"/>
        <dbReference type="EC" id="2.7.1.11"/>
    </reaction>
</comment>
<feature type="binding site" evidence="12">
    <location>
        <begin position="155"/>
        <end position="156"/>
    </location>
    <ligand>
        <name>ATP</name>
        <dbReference type="ChEBI" id="CHEBI:30616"/>
    </ligand>
</feature>
<feature type="binding site" evidence="12">
    <location>
        <position position="89"/>
    </location>
    <ligand>
        <name>ATP</name>
        <dbReference type="ChEBI" id="CHEBI:30616"/>
    </ligand>
</feature>
<keyword evidence="7 12" id="KW-0067">ATP-binding</keyword>
<dbReference type="SUPFAM" id="SSF53784">
    <property type="entry name" value="Phosphofructokinase"/>
    <property type="match status" value="1"/>
</dbReference>
<accession>S3L4I0</accession>
<evidence type="ECO:0000313" key="14">
    <source>
        <dbReference type="EMBL" id="EPF31724.1"/>
    </source>
</evidence>
<keyword evidence="12" id="KW-0963">Cytoplasm</keyword>
<dbReference type="InterPro" id="IPR050929">
    <property type="entry name" value="PFKA"/>
</dbReference>
<keyword evidence="15" id="KW-1185">Reference proteome</keyword>
<dbReference type="FunFam" id="3.40.50.450:FF:000002">
    <property type="entry name" value="ATP-dependent 6-phosphofructokinase"/>
    <property type="match status" value="1"/>
</dbReference>
<feature type="binding site" evidence="12">
    <location>
        <position position="311"/>
    </location>
    <ligand>
        <name>substrate</name>
    </ligand>
</feature>
<evidence type="ECO:0000256" key="2">
    <source>
        <dbReference type="ARBA" id="ARBA00003138"/>
    </source>
</evidence>